<proteinExistence type="predicted"/>
<reference evidence="2" key="1">
    <citation type="submission" date="2023-06" db="EMBL/GenBank/DDBJ databases">
        <title>Black Yeasts Isolated from many extreme environments.</title>
        <authorList>
            <person name="Coleine C."/>
            <person name="Stajich J.E."/>
            <person name="Selbmann L."/>
        </authorList>
    </citation>
    <scope>NUCLEOTIDE SEQUENCE</scope>
    <source>
        <strain evidence="2">CCFEE 5200</strain>
    </source>
</reference>
<organism evidence="2 3">
    <name type="scientific">Friedmanniomyces endolithicus</name>
    <dbReference type="NCBI Taxonomy" id="329885"/>
    <lineage>
        <taxon>Eukaryota</taxon>
        <taxon>Fungi</taxon>
        <taxon>Dikarya</taxon>
        <taxon>Ascomycota</taxon>
        <taxon>Pezizomycotina</taxon>
        <taxon>Dothideomycetes</taxon>
        <taxon>Dothideomycetidae</taxon>
        <taxon>Mycosphaerellales</taxon>
        <taxon>Teratosphaeriaceae</taxon>
        <taxon>Friedmanniomyces</taxon>
    </lineage>
</organism>
<dbReference type="AlphaFoldDB" id="A0AAN6H498"/>
<gene>
    <name evidence="2" type="ORF">LTR91_025837</name>
</gene>
<evidence type="ECO:0000313" key="3">
    <source>
        <dbReference type="Proteomes" id="UP001175353"/>
    </source>
</evidence>
<keyword evidence="3" id="KW-1185">Reference proteome</keyword>
<feature type="compositionally biased region" description="Low complexity" evidence="1">
    <location>
        <begin position="93"/>
        <end position="103"/>
    </location>
</feature>
<dbReference type="Proteomes" id="UP001175353">
    <property type="component" value="Unassembled WGS sequence"/>
</dbReference>
<evidence type="ECO:0000313" key="2">
    <source>
        <dbReference type="EMBL" id="KAK0950215.1"/>
    </source>
</evidence>
<feature type="region of interest" description="Disordered" evidence="1">
    <location>
        <begin position="93"/>
        <end position="112"/>
    </location>
</feature>
<name>A0AAN6H498_9PEZI</name>
<comment type="caution">
    <text evidence="2">The sequence shown here is derived from an EMBL/GenBank/DDBJ whole genome shotgun (WGS) entry which is preliminary data.</text>
</comment>
<protein>
    <submittedName>
        <fullName evidence="2">Uncharacterized protein</fullName>
    </submittedName>
</protein>
<feature type="region of interest" description="Disordered" evidence="1">
    <location>
        <begin position="1"/>
        <end position="59"/>
    </location>
</feature>
<feature type="compositionally biased region" description="Low complexity" evidence="1">
    <location>
        <begin position="37"/>
        <end position="47"/>
    </location>
</feature>
<dbReference type="EMBL" id="JAUJLE010000884">
    <property type="protein sequence ID" value="KAK0950215.1"/>
    <property type="molecule type" value="Genomic_DNA"/>
</dbReference>
<evidence type="ECO:0000256" key="1">
    <source>
        <dbReference type="SAM" id="MobiDB-lite"/>
    </source>
</evidence>
<sequence>MSPRSHHLLSPPNTPPADSPLLTVDEAGYEADDESPSAKPSSTSSSAVQQHGKTLYSGDRCGLPQVPFEFDPNIPSAIRRSVRQATAMRTSTLAALNTTTTNPRDPRAPAPAAEDHDWVYTTCALWAQSGDYDRMSAGIASLRYLEHHGYDLTSDAISARRNAE</sequence>
<accession>A0AAN6H498</accession>
<feature type="non-terminal residue" evidence="2">
    <location>
        <position position="164"/>
    </location>
</feature>